<dbReference type="RefSeq" id="WP_000789797.1">
    <property type="nucleotide sequence ID" value="NZ_ACZT01000026.1"/>
</dbReference>
<evidence type="ECO:0000313" key="1">
    <source>
        <dbReference type="EMBL" id="KDO14404.1"/>
    </source>
</evidence>
<dbReference type="Proteomes" id="UP000050491">
    <property type="component" value="Unassembled WGS sequence"/>
</dbReference>
<evidence type="ECO:0000313" key="5">
    <source>
        <dbReference type="Proteomes" id="UP000050491"/>
    </source>
</evidence>
<evidence type="ECO:0000313" key="3">
    <source>
        <dbReference type="EMBL" id="KQB03595.1"/>
    </source>
</evidence>
<proteinExistence type="predicted"/>
<reference evidence="1 4" key="1">
    <citation type="submission" date="2014-04" db="EMBL/GenBank/DDBJ databases">
        <title>Vibrio metecus sp. nov., a close relative of Vibrio cholerae isolated from coastal brackish ponds and clinical specimens.</title>
        <authorList>
            <person name="Kirchberger P.C."/>
            <person name="Turnsek M."/>
            <person name="Hunt D.E."/>
            <person name="Haley B.J."/>
            <person name="Colwell R."/>
            <person name="Polz M.F."/>
            <person name="Tarr C.L."/>
            <person name="Boucher Y."/>
        </authorList>
    </citation>
    <scope>NUCLEOTIDE SEQUENCE [LARGE SCALE GENOMIC DNA]</scope>
    <source>
        <strain evidence="1">OP3H</strain>
        <strain evidence="4">PPCK-2014</strain>
    </source>
</reference>
<dbReference type="EMBL" id="LBGP01000005">
    <property type="protein sequence ID" value="KQB03595.1"/>
    <property type="molecule type" value="Genomic_DNA"/>
</dbReference>
<accession>A0A067B7Q9</accession>
<keyword evidence="4" id="KW-1185">Reference proteome</keyword>
<name>A0A067B7Q9_VIBMT</name>
<sequence>MKNILKGIALLLALCAGFFANDLLTWLQQPQRNLSDYCLLSTSDCQQAGVTMRLAQDNAHPLMANRLTVRWPNTNAQNLILTLEGLEMNMGSAKFSLSPTEEGTYVADIILPVCTADAMTWIGELSDGQQTVYPAIRMER</sequence>
<evidence type="ECO:0000313" key="6">
    <source>
        <dbReference type="Proteomes" id="UP000053724"/>
    </source>
</evidence>
<organism evidence="3 5">
    <name type="scientific">Vibrio metoecus</name>
    <dbReference type="NCBI Taxonomy" id="1481663"/>
    <lineage>
        <taxon>Bacteria</taxon>
        <taxon>Pseudomonadati</taxon>
        <taxon>Pseudomonadota</taxon>
        <taxon>Gammaproteobacteria</taxon>
        <taxon>Vibrionales</taxon>
        <taxon>Vibrionaceae</taxon>
        <taxon>Vibrio</taxon>
    </lineage>
</organism>
<dbReference type="Proteomes" id="UP000053724">
    <property type="component" value="Unassembled WGS sequence"/>
</dbReference>
<dbReference type="PATRIC" id="fig|1481663.10.peg.2353"/>
<dbReference type="EMBL" id="LCUF01000012">
    <property type="protein sequence ID" value="KQA23389.1"/>
    <property type="molecule type" value="Genomic_DNA"/>
</dbReference>
<comment type="caution">
    <text evidence="3">The sequence shown here is derived from an EMBL/GenBank/DDBJ whole genome shotgun (WGS) entry which is preliminary data.</text>
</comment>
<evidence type="ECO:0000313" key="4">
    <source>
        <dbReference type="Proteomes" id="UP000027331"/>
    </source>
</evidence>
<dbReference type="EMBL" id="JJMN01000046">
    <property type="protein sequence ID" value="KDO14404.1"/>
    <property type="molecule type" value="Genomic_DNA"/>
</dbReference>
<protein>
    <submittedName>
        <fullName evidence="3">Uncharacterized protein</fullName>
    </submittedName>
</protein>
<reference evidence="5 6" key="2">
    <citation type="journal article" date="2015" name="Genome Biol. Evol.">
        <title>The Dynamics of Genetic Interactions between Vibrio metoecus and Vibrio cholerae, Two Close Relatives Co-Occurring in the Environment.</title>
        <authorList>
            <person name="Orata F.D."/>
            <person name="Kirchberger P.C."/>
            <person name="Meheust R."/>
            <person name="Barlow E.J."/>
            <person name="Tarr C.L."/>
            <person name="Boucher Y."/>
        </authorList>
    </citation>
    <scope>NUCLEOTIDE SEQUENCE [LARGE SCALE GENOMIC DNA]</scope>
    <source>
        <strain evidence="2 6">08-2459</strain>
        <strain evidence="3 5">YB5B04</strain>
    </source>
</reference>
<dbReference type="AlphaFoldDB" id="A0A067B7Q9"/>
<evidence type="ECO:0000313" key="2">
    <source>
        <dbReference type="EMBL" id="KQA23389.1"/>
    </source>
</evidence>
<gene>
    <name evidence="2" type="ORF">AAY55_10925</name>
    <name evidence="1" type="ORF">DP83_01525</name>
    <name evidence="3" type="ORF">XV92_02495</name>
</gene>
<dbReference type="OrthoDB" id="5917490at2"/>
<dbReference type="Proteomes" id="UP000027331">
    <property type="component" value="Unassembled WGS sequence"/>
</dbReference>
<dbReference type="GeneID" id="94015952"/>